<protein>
    <submittedName>
        <fullName evidence="2">M20/M25/M40 family metallo-hydrolase</fullName>
    </submittedName>
</protein>
<dbReference type="GO" id="GO:0006508">
    <property type="term" value="P:proteolysis"/>
    <property type="evidence" value="ECO:0007669"/>
    <property type="project" value="InterPro"/>
</dbReference>
<keyword evidence="2" id="KW-0378">Hydrolase</keyword>
<feature type="domain" description="Peptidase M28" evidence="1">
    <location>
        <begin position="103"/>
        <end position="304"/>
    </location>
</feature>
<dbReference type="PANTHER" id="PTHR12147:SF26">
    <property type="entry name" value="PEPTIDASE M28 DOMAIN-CONTAINING PROTEIN"/>
    <property type="match status" value="1"/>
</dbReference>
<accession>A0A8I0DLU5</accession>
<comment type="caution">
    <text evidence="2">The sequence shown here is derived from an EMBL/GenBank/DDBJ whole genome shotgun (WGS) entry which is preliminary data.</text>
</comment>
<dbReference type="InterPro" id="IPR045175">
    <property type="entry name" value="M28_fam"/>
</dbReference>
<dbReference type="RefSeq" id="WP_022212399.1">
    <property type="nucleotide sequence ID" value="NZ_JACOOQ010000014.1"/>
</dbReference>
<proteinExistence type="predicted"/>
<dbReference type="PANTHER" id="PTHR12147">
    <property type="entry name" value="METALLOPEPTIDASE M28 FAMILY MEMBER"/>
    <property type="match status" value="1"/>
</dbReference>
<keyword evidence="3" id="KW-1185">Reference proteome</keyword>
<dbReference type="Proteomes" id="UP000662088">
    <property type="component" value="Unassembled WGS sequence"/>
</dbReference>
<dbReference type="Gene3D" id="3.40.630.10">
    <property type="entry name" value="Zn peptidases"/>
    <property type="match status" value="1"/>
</dbReference>
<evidence type="ECO:0000313" key="3">
    <source>
        <dbReference type="Proteomes" id="UP000662088"/>
    </source>
</evidence>
<gene>
    <name evidence="2" type="ORF">H8R92_08930</name>
</gene>
<sequence>MKKIVIKVLLSVLIFILSNIGAEALINKEQYEVESTENVQKIMETLCSDEYRGRVVATDENIKAAEYIKDYFTEIELDIFDGKSFYNETGLRYRGKENFAINNVVGVIKGTEGENAVFLTAHFDHIVGDNGQKLMGAIDNASGISVILETARKLNVEAKKKVFKDDIVIVAYNAEETGLNGSNEFMKKYNKKYNKCYNINIDCVGAKNCMELAMGNNDVKSEKLYSAMRELFNEEGVAYNDNIYATKNGVLRGTSDHQIFRMYGYPSLVLGDDNIIDIVHTNNDNLDNIDYSDLEKLSEVLFKFISENFYDMNEIKTGN</sequence>
<dbReference type="EMBL" id="JACOOQ010000014">
    <property type="protein sequence ID" value="MBC5640538.1"/>
    <property type="molecule type" value="Genomic_DNA"/>
</dbReference>
<dbReference type="InterPro" id="IPR007484">
    <property type="entry name" value="Peptidase_M28"/>
</dbReference>
<dbReference type="Pfam" id="PF04389">
    <property type="entry name" value="Peptidase_M28"/>
    <property type="match status" value="1"/>
</dbReference>
<evidence type="ECO:0000313" key="2">
    <source>
        <dbReference type="EMBL" id="MBC5640538.1"/>
    </source>
</evidence>
<dbReference type="AlphaFoldDB" id="A0A8I0DLU5"/>
<dbReference type="SUPFAM" id="SSF53187">
    <property type="entry name" value="Zn-dependent exopeptidases"/>
    <property type="match status" value="1"/>
</dbReference>
<reference evidence="2" key="1">
    <citation type="submission" date="2020-08" db="EMBL/GenBank/DDBJ databases">
        <title>Genome public.</title>
        <authorList>
            <person name="Liu C."/>
            <person name="Sun Q."/>
        </authorList>
    </citation>
    <scope>NUCLEOTIDE SEQUENCE</scope>
    <source>
        <strain evidence="2">NSJ-42</strain>
    </source>
</reference>
<evidence type="ECO:0000259" key="1">
    <source>
        <dbReference type="Pfam" id="PF04389"/>
    </source>
</evidence>
<name>A0A8I0DLU5_9CLOT</name>
<dbReference type="GO" id="GO:0008235">
    <property type="term" value="F:metalloexopeptidase activity"/>
    <property type="evidence" value="ECO:0007669"/>
    <property type="project" value="InterPro"/>
</dbReference>
<organism evidence="2 3">
    <name type="scientific">Clostridium lentum</name>
    <dbReference type="NCBI Taxonomy" id="2763037"/>
    <lineage>
        <taxon>Bacteria</taxon>
        <taxon>Bacillati</taxon>
        <taxon>Bacillota</taxon>
        <taxon>Clostridia</taxon>
        <taxon>Eubacteriales</taxon>
        <taxon>Clostridiaceae</taxon>
        <taxon>Clostridium</taxon>
    </lineage>
</organism>